<name>A0A6A3MLT1_9STRA</name>
<dbReference type="OrthoDB" id="10272916at2759"/>
<dbReference type="Proteomes" id="UP000429607">
    <property type="component" value="Unassembled WGS sequence"/>
</dbReference>
<dbReference type="Proteomes" id="UP000435112">
    <property type="component" value="Unassembled WGS sequence"/>
</dbReference>
<dbReference type="AlphaFoldDB" id="A0A6A3MLT1"/>
<sequence length="248" mass="27669">MTGQSNSLQACQSRKLEKIRKKADFVGKPAWIIHRNKLLRSSLLREFEDDNVVQAAIQHADQEVAQIKVKAYHTQESKVVQMGHLVYMISYSTTISEASRVVNTPNPRGETKYTGNTMIAKVGTTSATEPPSRFVTLIQVTGAYARFAADAPIQVEFIADGCPKHRTTFKLEGCIHKAMADYYLGASYGKSEVKELFFNKGSINNDSPLAVIFLSETIDYKGRIWMAAFVQCARRLMGDTVRISESYG</sequence>
<evidence type="ECO:0000313" key="3">
    <source>
        <dbReference type="Proteomes" id="UP000429607"/>
    </source>
</evidence>
<dbReference type="EMBL" id="QXFV01000573">
    <property type="protein sequence ID" value="KAE9033789.1"/>
    <property type="molecule type" value="Genomic_DNA"/>
</dbReference>
<protein>
    <submittedName>
        <fullName evidence="2">Uncharacterized protein</fullName>
    </submittedName>
</protein>
<dbReference type="EMBL" id="QXFU01000543">
    <property type="protein sequence ID" value="KAE9030400.1"/>
    <property type="molecule type" value="Genomic_DNA"/>
</dbReference>
<comment type="caution">
    <text evidence="2">The sequence shown here is derived from an EMBL/GenBank/DDBJ whole genome shotgun (WGS) entry which is preliminary data.</text>
</comment>
<gene>
    <name evidence="2" type="ORF">PR001_g10013</name>
    <name evidence="1" type="ORF">PR002_g9900</name>
</gene>
<reference evidence="3 4" key="1">
    <citation type="submission" date="2018-09" db="EMBL/GenBank/DDBJ databases">
        <title>Genomic investigation of the strawberry pathogen Phytophthora fragariae indicates pathogenicity is determined by transcriptional variation in three key races.</title>
        <authorList>
            <person name="Adams T.M."/>
            <person name="Armitage A.D."/>
            <person name="Sobczyk M.K."/>
            <person name="Bates H.J."/>
            <person name="Dunwell J.M."/>
            <person name="Nellist C.F."/>
            <person name="Harrison R.J."/>
        </authorList>
    </citation>
    <scope>NUCLEOTIDE SEQUENCE [LARGE SCALE GENOMIC DNA]</scope>
    <source>
        <strain evidence="2 3">SCRP249</strain>
        <strain evidence="1 4">SCRP324</strain>
    </source>
</reference>
<evidence type="ECO:0000313" key="4">
    <source>
        <dbReference type="Proteomes" id="UP000435112"/>
    </source>
</evidence>
<proteinExistence type="predicted"/>
<accession>A0A6A3MLT1</accession>
<organism evidence="2 3">
    <name type="scientific">Phytophthora rubi</name>
    <dbReference type="NCBI Taxonomy" id="129364"/>
    <lineage>
        <taxon>Eukaryota</taxon>
        <taxon>Sar</taxon>
        <taxon>Stramenopiles</taxon>
        <taxon>Oomycota</taxon>
        <taxon>Peronosporomycetes</taxon>
        <taxon>Peronosporales</taxon>
        <taxon>Peronosporaceae</taxon>
        <taxon>Phytophthora</taxon>
    </lineage>
</organism>
<evidence type="ECO:0000313" key="2">
    <source>
        <dbReference type="EMBL" id="KAE9033789.1"/>
    </source>
</evidence>
<evidence type="ECO:0000313" key="1">
    <source>
        <dbReference type="EMBL" id="KAE9030400.1"/>
    </source>
</evidence>